<proteinExistence type="predicted"/>
<accession>A0A6M0RPV4</accession>
<gene>
    <name evidence="2" type="ORF">DXZ20_22095</name>
</gene>
<dbReference type="AlphaFoldDB" id="A0A6M0RPV4"/>
<protein>
    <submittedName>
        <fullName evidence="2">YbjN domain-containing protein</fullName>
    </submittedName>
</protein>
<comment type="caution">
    <text evidence="2">The sequence shown here is derived from an EMBL/GenBank/DDBJ whole genome shotgun (WGS) entry which is preliminary data.</text>
</comment>
<dbReference type="Gene3D" id="3.30.1460.10">
    <property type="match status" value="1"/>
</dbReference>
<evidence type="ECO:0000259" key="1">
    <source>
        <dbReference type="Pfam" id="PF22551"/>
    </source>
</evidence>
<feature type="domain" description="TY-Chap central" evidence="1">
    <location>
        <begin position="15"/>
        <end position="144"/>
    </location>
</feature>
<dbReference type="InterPro" id="IPR054343">
    <property type="entry name" value="TY-Chap_M"/>
</dbReference>
<organism evidence="2 3">
    <name type="scientific">Adonisia turfae CCMR0081</name>
    <dbReference type="NCBI Taxonomy" id="2292702"/>
    <lineage>
        <taxon>Bacteria</taxon>
        <taxon>Bacillati</taxon>
        <taxon>Cyanobacteriota</taxon>
        <taxon>Adonisia</taxon>
        <taxon>Adonisia turfae</taxon>
    </lineage>
</organism>
<evidence type="ECO:0000313" key="3">
    <source>
        <dbReference type="Proteomes" id="UP000481033"/>
    </source>
</evidence>
<name>A0A6M0RPV4_9CYAN</name>
<reference evidence="2 3" key="1">
    <citation type="journal article" date="2020" name="Microb. Ecol.">
        <title>Ecogenomics of the Marine Benthic Filamentous Cyanobacterium Adonisia.</title>
        <authorList>
            <person name="Walter J.M."/>
            <person name="Coutinho F.H."/>
            <person name="Leomil L."/>
            <person name="Hargreaves P.I."/>
            <person name="Campeao M.E."/>
            <person name="Vieira V.V."/>
            <person name="Silva B.S."/>
            <person name="Fistarol G.O."/>
            <person name="Salomon P.S."/>
            <person name="Sawabe T."/>
            <person name="Mino S."/>
            <person name="Hosokawa M."/>
            <person name="Miyashita H."/>
            <person name="Maruyama F."/>
            <person name="van Verk M.C."/>
            <person name="Dutilh B.E."/>
            <person name="Thompson C.C."/>
            <person name="Thompson F.L."/>
        </authorList>
    </citation>
    <scope>NUCLEOTIDE SEQUENCE [LARGE SCALE GENOMIC DNA]</scope>
    <source>
        <strain evidence="2 3">CCMR0081</strain>
    </source>
</reference>
<dbReference type="Proteomes" id="UP000481033">
    <property type="component" value="Unassembled WGS sequence"/>
</dbReference>
<keyword evidence="3" id="KW-1185">Reference proteome</keyword>
<dbReference type="SUPFAM" id="SSF69635">
    <property type="entry name" value="Type III secretory system chaperone-like"/>
    <property type="match status" value="1"/>
</dbReference>
<dbReference type="Pfam" id="PF22551">
    <property type="entry name" value="TY-Chap1"/>
    <property type="match status" value="1"/>
</dbReference>
<evidence type="ECO:0000313" key="2">
    <source>
        <dbReference type="EMBL" id="NEZ58284.1"/>
    </source>
</evidence>
<dbReference type="RefSeq" id="WP_006515776.1">
    <property type="nucleotide sequence ID" value="NZ_QXHD01000004.1"/>
</dbReference>
<sequence length="153" mass="17249">MDFQSSAQKTCYERIAPWMDELFGEATVAFEDEPLFIITIGSAVASTRVVPWGESEALITTRSYVVTDVDATSELTYYLLRANDNILFGRFALDSEDDIVFEHSLVGSTCDRIELKHSVTTVVRLADDYDDEIVARWGGKRALDRWASPDVRN</sequence>
<dbReference type="EMBL" id="QXHD01000004">
    <property type="protein sequence ID" value="NEZ58284.1"/>
    <property type="molecule type" value="Genomic_DNA"/>
</dbReference>